<evidence type="ECO:0000256" key="1">
    <source>
        <dbReference type="SAM" id="MobiDB-lite"/>
    </source>
</evidence>
<dbReference type="AlphaFoldDB" id="A0A2P7B963"/>
<dbReference type="Pfam" id="PF00036">
    <property type="entry name" value="EF-hand_1"/>
    <property type="match status" value="1"/>
</dbReference>
<keyword evidence="5" id="KW-1185">Reference proteome</keyword>
<dbReference type="Gene3D" id="1.10.238.10">
    <property type="entry name" value="EF-hand"/>
    <property type="match status" value="2"/>
</dbReference>
<comment type="caution">
    <text evidence="4">The sequence shown here is derived from an EMBL/GenBank/DDBJ whole genome shotgun (WGS) entry which is preliminary data.</text>
</comment>
<dbReference type="InterPro" id="IPR002048">
    <property type="entry name" value="EF_hand_dom"/>
</dbReference>
<feature type="domain" description="EF-hand" evidence="3">
    <location>
        <begin position="85"/>
        <end position="120"/>
    </location>
</feature>
<dbReference type="OrthoDB" id="7366896at2"/>
<dbReference type="PROSITE" id="PS00018">
    <property type="entry name" value="EF_HAND_1"/>
    <property type="match status" value="2"/>
</dbReference>
<feature type="compositionally biased region" description="Gly residues" evidence="1">
    <location>
        <begin position="56"/>
        <end position="73"/>
    </location>
</feature>
<accession>A0A2P7B963</accession>
<dbReference type="SUPFAM" id="SSF47473">
    <property type="entry name" value="EF-hand"/>
    <property type="match status" value="1"/>
</dbReference>
<feature type="signal peptide" evidence="2">
    <location>
        <begin position="1"/>
        <end position="26"/>
    </location>
</feature>
<evidence type="ECO:0000313" key="5">
    <source>
        <dbReference type="Proteomes" id="UP000241444"/>
    </source>
</evidence>
<sequence length="140" mass="14554">MTTTTLPHAAMLAALIAVGGAGLALAQTNDADPHHPATSAQAAPPSDADDGTTGQSQGGMPGGSGMMPGGMMGRGMMMQPGMMPMRGHMMKIMFAVADADGDGALSFEEVTTIHKRMFDRVDADRNGKVTPEEMQAFMRE</sequence>
<dbReference type="InterPro" id="IPR011992">
    <property type="entry name" value="EF-hand-dom_pair"/>
</dbReference>
<dbReference type="Pfam" id="PF13202">
    <property type="entry name" value="EF-hand_5"/>
    <property type="match status" value="1"/>
</dbReference>
<name>A0A2P7B963_9HYPH</name>
<protein>
    <recommendedName>
        <fullName evidence="3">EF-hand domain-containing protein</fullName>
    </recommendedName>
</protein>
<reference evidence="5" key="1">
    <citation type="submission" date="2017-11" db="EMBL/GenBank/DDBJ databases">
        <authorList>
            <person name="Kuznetsova I."/>
            <person name="Sazanova A."/>
            <person name="Chirak E."/>
            <person name="Safronova V."/>
            <person name="Willems A."/>
        </authorList>
    </citation>
    <scope>NUCLEOTIDE SEQUENCE [LARGE SCALE GENOMIC DNA]</scope>
    <source>
        <strain evidence="5">STM 196</strain>
    </source>
</reference>
<evidence type="ECO:0000259" key="3">
    <source>
        <dbReference type="PROSITE" id="PS50222"/>
    </source>
</evidence>
<evidence type="ECO:0000256" key="2">
    <source>
        <dbReference type="SAM" id="SignalP"/>
    </source>
</evidence>
<keyword evidence="2" id="KW-0732">Signal</keyword>
<dbReference type="PROSITE" id="PS50222">
    <property type="entry name" value="EF_HAND_2"/>
    <property type="match status" value="1"/>
</dbReference>
<dbReference type="CDD" id="cd00051">
    <property type="entry name" value="EFh"/>
    <property type="match status" value="1"/>
</dbReference>
<feature type="compositionally biased region" description="Low complexity" evidence="1">
    <location>
        <begin position="36"/>
        <end position="55"/>
    </location>
</feature>
<evidence type="ECO:0000313" key="4">
    <source>
        <dbReference type="EMBL" id="PSH63005.1"/>
    </source>
</evidence>
<feature type="region of interest" description="Disordered" evidence="1">
    <location>
        <begin position="27"/>
        <end position="77"/>
    </location>
</feature>
<organism evidence="4 5">
    <name type="scientific">Phyllobacterium brassicacearum</name>
    <dbReference type="NCBI Taxonomy" id="314235"/>
    <lineage>
        <taxon>Bacteria</taxon>
        <taxon>Pseudomonadati</taxon>
        <taxon>Pseudomonadota</taxon>
        <taxon>Alphaproteobacteria</taxon>
        <taxon>Hyphomicrobiales</taxon>
        <taxon>Phyllobacteriaceae</taxon>
        <taxon>Phyllobacterium</taxon>
    </lineage>
</organism>
<dbReference type="InterPro" id="IPR018247">
    <property type="entry name" value="EF_Hand_1_Ca_BS"/>
</dbReference>
<dbReference type="EMBL" id="PGGO01000026">
    <property type="protein sequence ID" value="PSH63005.1"/>
    <property type="molecule type" value="Genomic_DNA"/>
</dbReference>
<gene>
    <name evidence="4" type="ORF">CU102_24390</name>
</gene>
<proteinExistence type="predicted"/>
<dbReference type="Proteomes" id="UP000241444">
    <property type="component" value="Unassembled WGS sequence"/>
</dbReference>
<dbReference type="RefSeq" id="WP_106713684.1">
    <property type="nucleotide sequence ID" value="NZ_PGGO01000026.1"/>
</dbReference>
<dbReference type="GO" id="GO:0005509">
    <property type="term" value="F:calcium ion binding"/>
    <property type="evidence" value="ECO:0007669"/>
    <property type="project" value="InterPro"/>
</dbReference>
<feature type="chain" id="PRO_5015203781" description="EF-hand domain-containing protein" evidence="2">
    <location>
        <begin position="27"/>
        <end position="140"/>
    </location>
</feature>